<dbReference type="Proteomes" id="UP000244925">
    <property type="component" value="Unassembled WGS sequence"/>
</dbReference>
<feature type="transmembrane region" description="Helical" evidence="6">
    <location>
        <begin position="145"/>
        <end position="166"/>
    </location>
</feature>
<feature type="transmembrane region" description="Helical" evidence="6">
    <location>
        <begin position="421"/>
        <end position="446"/>
    </location>
</feature>
<comment type="subcellular location">
    <subcellularLocation>
        <location evidence="1">Cell membrane</location>
        <topology evidence="1">Multi-pass membrane protein</topology>
    </subcellularLocation>
</comment>
<evidence type="ECO:0000256" key="4">
    <source>
        <dbReference type="ARBA" id="ARBA00022989"/>
    </source>
</evidence>
<dbReference type="PANTHER" id="PTHR30250">
    <property type="entry name" value="PST FAMILY PREDICTED COLANIC ACID TRANSPORTER"/>
    <property type="match status" value="1"/>
</dbReference>
<evidence type="ECO:0000256" key="5">
    <source>
        <dbReference type="ARBA" id="ARBA00023136"/>
    </source>
</evidence>
<feature type="transmembrane region" description="Helical" evidence="6">
    <location>
        <begin position="388"/>
        <end position="409"/>
    </location>
</feature>
<comment type="caution">
    <text evidence="7">The sequence shown here is derived from an EMBL/GenBank/DDBJ whole genome shotgun (WGS) entry which is preliminary data.</text>
</comment>
<evidence type="ECO:0000256" key="6">
    <source>
        <dbReference type="SAM" id="Phobius"/>
    </source>
</evidence>
<feature type="transmembrane region" description="Helical" evidence="6">
    <location>
        <begin position="297"/>
        <end position="313"/>
    </location>
</feature>
<protein>
    <recommendedName>
        <fullName evidence="9">Lipopolysaccharide biosynthesis protein</fullName>
    </recommendedName>
</protein>
<name>A0A2V1IQM3_9BACT</name>
<reference evidence="8" key="1">
    <citation type="submission" date="2018-02" db="EMBL/GenBank/DDBJ databases">
        <authorList>
            <person name="Clavel T."/>
            <person name="Strowig T."/>
        </authorList>
    </citation>
    <scope>NUCLEOTIDE SEQUENCE [LARGE SCALE GENOMIC DNA]</scope>
    <source>
        <strain evidence="8">DSM 100764</strain>
    </source>
</reference>
<feature type="transmembrane region" description="Helical" evidence="6">
    <location>
        <begin position="72"/>
        <end position="95"/>
    </location>
</feature>
<evidence type="ECO:0000256" key="3">
    <source>
        <dbReference type="ARBA" id="ARBA00022692"/>
    </source>
</evidence>
<organism evidence="7 8">
    <name type="scientific">Paramuribaculum intestinale</name>
    <dbReference type="NCBI Taxonomy" id="2094151"/>
    <lineage>
        <taxon>Bacteria</taxon>
        <taxon>Pseudomonadati</taxon>
        <taxon>Bacteroidota</taxon>
        <taxon>Bacteroidia</taxon>
        <taxon>Bacteroidales</taxon>
        <taxon>Muribaculaceae</taxon>
        <taxon>Paramuribaculum</taxon>
    </lineage>
</organism>
<evidence type="ECO:0000313" key="7">
    <source>
        <dbReference type="EMBL" id="PWB05927.1"/>
    </source>
</evidence>
<gene>
    <name evidence="7" type="ORF">C5O25_11955</name>
</gene>
<keyword evidence="8" id="KW-1185">Reference proteome</keyword>
<keyword evidence="5 6" id="KW-0472">Membrane</keyword>
<evidence type="ECO:0000256" key="2">
    <source>
        <dbReference type="ARBA" id="ARBA00022475"/>
    </source>
</evidence>
<feature type="transmembrane region" description="Helical" evidence="6">
    <location>
        <begin position="452"/>
        <end position="473"/>
    </location>
</feature>
<dbReference type="InterPro" id="IPR050833">
    <property type="entry name" value="Poly_Biosynth_Transport"/>
</dbReference>
<keyword evidence="2" id="KW-1003">Cell membrane</keyword>
<evidence type="ECO:0000256" key="1">
    <source>
        <dbReference type="ARBA" id="ARBA00004651"/>
    </source>
</evidence>
<feature type="transmembrane region" description="Helical" evidence="6">
    <location>
        <begin position="364"/>
        <end position="382"/>
    </location>
</feature>
<proteinExistence type="predicted"/>
<dbReference type="EMBL" id="PUBV01000044">
    <property type="protein sequence ID" value="PWB05927.1"/>
    <property type="molecule type" value="Genomic_DNA"/>
</dbReference>
<keyword evidence="4 6" id="KW-1133">Transmembrane helix</keyword>
<sequence length="503" mass="57403">MLFIRTGITVIVSLFTSRIVLQQLGVSDFGVYNVVGGFVALMAFIQTSFIHGIQRFINFFKAKEDDDAVIEVFSASLLILFVLSAIIILFGETVGMWFLDNYFNIPYQSMSDARWVFHFSLLASIISLFQTPFTSTIIANEDMQVYAYVSIVEVAMKLLIAYSLCLATDDRLMLYAALICGSSMFILLCYIAYCRKKYRTCQIRRVRNTQIYKDLLSFSGWSFVGSSANIFSVQGVNIILNIFFGTVVNAARGIAVQISSQLDNLINNIQVAMNPQLIQLYSTGRISQMRELLNDNFKWNFFMMWVAGFPILFNTKDVLWYWLGEVPEYTIVFTQLVIFRCFLKVFERPLITSQMAHGRMKFPSIITGGFLILEVFFAWVLFKNGYPPYWAFVLDLFAIVACIVYDVVYLKIKGVFSIRSVFRSVLLPCLVIVLLCMVAGTGVSYILIGQSFWIFAARLIMDLIIAAVSIWFIGISKCQRQTLIAQIVKRLHPHDCKQIETNR</sequence>
<feature type="transmembrane region" description="Helical" evidence="6">
    <location>
        <begin position="115"/>
        <end position="133"/>
    </location>
</feature>
<dbReference type="RefSeq" id="WP_107036947.1">
    <property type="nucleotide sequence ID" value="NZ_CAQPSM010000002.1"/>
</dbReference>
<dbReference type="PANTHER" id="PTHR30250:SF26">
    <property type="entry name" value="PSMA PROTEIN"/>
    <property type="match status" value="1"/>
</dbReference>
<evidence type="ECO:0008006" key="9">
    <source>
        <dbReference type="Google" id="ProtNLM"/>
    </source>
</evidence>
<accession>A0A2V1IQM3</accession>
<keyword evidence="3 6" id="KW-0812">Transmembrane</keyword>
<feature type="transmembrane region" description="Helical" evidence="6">
    <location>
        <begin position="31"/>
        <end position="51"/>
    </location>
</feature>
<dbReference type="GO" id="GO:0005886">
    <property type="term" value="C:plasma membrane"/>
    <property type="evidence" value="ECO:0007669"/>
    <property type="project" value="UniProtKB-SubCell"/>
</dbReference>
<dbReference type="AlphaFoldDB" id="A0A2V1IQM3"/>
<feature type="transmembrane region" description="Helical" evidence="6">
    <location>
        <begin position="172"/>
        <end position="194"/>
    </location>
</feature>
<evidence type="ECO:0000313" key="8">
    <source>
        <dbReference type="Proteomes" id="UP000244925"/>
    </source>
</evidence>
<feature type="transmembrane region" description="Helical" evidence="6">
    <location>
        <begin position="215"/>
        <end position="232"/>
    </location>
</feature>